<accession>A0A5E4PWY6</accession>
<keyword evidence="2" id="KW-0472">Membrane</keyword>
<name>A0A5E4PWY6_9NEOP</name>
<keyword evidence="2" id="KW-1133">Transmembrane helix</keyword>
<sequence>MIMDNELIDISTSIKLQIGYGIGHILNDVCASLWFTYFLVFFHLVLEFSASQAGYLMLIGQIVDALSTPFVGYNSDHSNGAFSAWYGKRKVWHLFGLVCVVMSFPFIFSECVGCSGTHKWAQMVYYAAFIIIFQIGWASVQISHLSLIPELSEDSHQVGPGDAWKFRQIMLIVMSVGLFASVIFHISVKESNITQQELESDVQHCTILRKLLLYQIAGIYMSTRLVVNVSQVLIPLYLHRTLGLPARSLAVVPLAMYLGSLSAAGVQRLAPRSITRKLNYFVGSACSVCGYVWIYLESDDNFKEYYCGAGCFYLLQGCADSPSINNEDYEAEEHGPNIR</sequence>
<evidence type="ECO:0000313" key="3">
    <source>
        <dbReference type="EMBL" id="VVC90521.1"/>
    </source>
</evidence>
<dbReference type="Gene3D" id="1.20.1250.20">
    <property type="entry name" value="MFS general substrate transporter like domains"/>
    <property type="match status" value="1"/>
</dbReference>
<feature type="transmembrane region" description="Helical" evidence="2">
    <location>
        <begin position="246"/>
        <end position="266"/>
    </location>
</feature>
<keyword evidence="2" id="KW-0812">Transmembrane</keyword>
<dbReference type="GO" id="GO:0008643">
    <property type="term" value="P:carbohydrate transport"/>
    <property type="evidence" value="ECO:0007669"/>
    <property type="project" value="InterPro"/>
</dbReference>
<dbReference type="GO" id="GO:0005886">
    <property type="term" value="C:plasma membrane"/>
    <property type="evidence" value="ECO:0007669"/>
    <property type="project" value="TreeGrafter"/>
</dbReference>
<feature type="transmembrane region" description="Helical" evidence="2">
    <location>
        <begin position="278"/>
        <end position="296"/>
    </location>
</feature>
<evidence type="ECO:0000313" key="4">
    <source>
        <dbReference type="Proteomes" id="UP000324832"/>
    </source>
</evidence>
<dbReference type="InterPro" id="IPR039672">
    <property type="entry name" value="MFS_2"/>
</dbReference>
<dbReference type="Pfam" id="PF13347">
    <property type="entry name" value="MFS_2"/>
    <property type="match status" value="1"/>
</dbReference>
<evidence type="ECO:0000256" key="1">
    <source>
        <dbReference type="ARBA" id="ARBA00008335"/>
    </source>
</evidence>
<protein>
    <submittedName>
        <fullName evidence="3">Uncharacterized protein</fullName>
    </submittedName>
</protein>
<comment type="similarity">
    <text evidence="1">Belongs to the major facilitator superfamily.</text>
</comment>
<gene>
    <name evidence="3" type="ORF">LSINAPIS_LOCUS3410</name>
</gene>
<dbReference type="SUPFAM" id="SSF103473">
    <property type="entry name" value="MFS general substrate transporter"/>
    <property type="match status" value="1"/>
</dbReference>
<feature type="transmembrane region" description="Helical" evidence="2">
    <location>
        <begin position="211"/>
        <end position="234"/>
    </location>
</feature>
<dbReference type="PANTHER" id="PTHR11328">
    <property type="entry name" value="MAJOR FACILITATOR SUPERFAMILY DOMAIN-CONTAINING PROTEIN"/>
    <property type="match status" value="1"/>
</dbReference>
<reference evidence="3 4" key="1">
    <citation type="submission" date="2017-07" db="EMBL/GenBank/DDBJ databases">
        <authorList>
            <person name="Talla V."/>
            <person name="Backstrom N."/>
        </authorList>
    </citation>
    <scope>NUCLEOTIDE SEQUENCE [LARGE SCALE GENOMIC DNA]</scope>
</reference>
<feature type="transmembrane region" description="Helical" evidence="2">
    <location>
        <begin position="124"/>
        <end position="148"/>
    </location>
</feature>
<feature type="transmembrane region" description="Helical" evidence="2">
    <location>
        <begin position="25"/>
        <end position="46"/>
    </location>
</feature>
<proteinExistence type="inferred from homology"/>
<dbReference type="InterPro" id="IPR036259">
    <property type="entry name" value="MFS_trans_sf"/>
</dbReference>
<dbReference type="GO" id="GO:0015293">
    <property type="term" value="F:symporter activity"/>
    <property type="evidence" value="ECO:0007669"/>
    <property type="project" value="InterPro"/>
</dbReference>
<dbReference type="Proteomes" id="UP000324832">
    <property type="component" value="Unassembled WGS sequence"/>
</dbReference>
<dbReference type="EMBL" id="FZQP02000815">
    <property type="protein sequence ID" value="VVC90521.1"/>
    <property type="molecule type" value="Genomic_DNA"/>
</dbReference>
<organism evidence="3 4">
    <name type="scientific">Leptidea sinapis</name>
    <dbReference type="NCBI Taxonomy" id="189913"/>
    <lineage>
        <taxon>Eukaryota</taxon>
        <taxon>Metazoa</taxon>
        <taxon>Ecdysozoa</taxon>
        <taxon>Arthropoda</taxon>
        <taxon>Hexapoda</taxon>
        <taxon>Insecta</taxon>
        <taxon>Pterygota</taxon>
        <taxon>Neoptera</taxon>
        <taxon>Endopterygota</taxon>
        <taxon>Lepidoptera</taxon>
        <taxon>Glossata</taxon>
        <taxon>Ditrysia</taxon>
        <taxon>Papilionoidea</taxon>
        <taxon>Pieridae</taxon>
        <taxon>Dismorphiinae</taxon>
        <taxon>Leptidea</taxon>
    </lineage>
</organism>
<evidence type="ECO:0000256" key="2">
    <source>
        <dbReference type="SAM" id="Phobius"/>
    </source>
</evidence>
<dbReference type="PANTHER" id="PTHR11328:SF28">
    <property type="entry name" value="MAJOR FACILITATOR SUPERFAMILY DOMAIN-CONTAINING PROTEIN 12"/>
    <property type="match status" value="1"/>
</dbReference>
<dbReference type="AlphaFoldDB" id="A0A5E4PWY6"/>
<feature type="transmembrane region" description="Helical" evidence="2">
    <location>
        <begin position="91"/>
        <end position="112"/>
    </location>
</feature>
<feature type="transmembrane region" description="Helical" evidence="2">
    <location>
        <begin position="168"/>
        <end position="188"/>
    </location>
</feature>
<keyword evidence="4" id="KW-1185">Reference proteome</keyword>